<reference evidence="1" key="1">
    <citation type="thesis" date="2020" institute="ProQuest LLC" country="789 East Eisenhower Parkway, Ann Arbor, MI, USA">
        <title>Comparative Genomics and Chromosome Evolution.</title>
        <authorList>
            <person name="Mudd A.B."/>
        </authorList>
    </citation>
    <scope>NUCLEOTIDE SEQUENCE</scope>
    <source>
        <strain evidence="1">237g6f4</strain>
        <tissue evidence="1">Blood</tissue>
    </source>
</reference>
<dbReference type="AlphaFoldDB" id="A0AAV6ZU27"/>
<evidence type="ECO:0000313" key="1">
    <source>
        <dbReference type="EMBL" id="KAG8552596.1"/>
    </source>
</evidence>
<accession>A0AAV6ZU27</accession>
<name>A0AAV6ZU27_ENGPU</name>
<gene>
    <name evidence="1" type="ORF">GDO81_004597</name>
</gene>
<evidence type="ECO:0000313" key="2">
    <source>
        <dbReference type="Proteomes" id="UP000824782"/>
    </source>
</evidence>
<organism evidence="1 2">
    <name type="scientific">Engystomops pustulosus</name>
    <name type="common">Tungara frog</name>
    <name type="synonym">Physalaemus pustulosus</name>
    <dbReference type="NCBI Taxonomy" id="76066"/>
    <lineage>
        <taxon>Eukaryota</taxon>
        <taxon>Metazoa</taxon>
        <taxon>Chordata</taxon>
        <taxon>Craniata</taxon>
        <taxon>Vertebrata</taxon>
        <taxon>Euteleostomi</taxon>
        <taxon>Amphibia</taxon>
        <taxon>Batrachia</taxon>
        <taxon>Anura</taxon>
        <taxon>Neobatrachia</taxon>
        <taxon>Hyloidea</taxon>
        <taxon>Leptodactylidae</taxon>
        <taxon>Leiuperinae</taxon>
        <taxon>Engystomops</taxon>
    </lineage>
</organism>
<dbReference type="Proteomes" id="UP000824782">
    <property type="component" value="Unassembled WGS sequence"/>
</dbReference>
<protein>
    <submittedName>
        <fullName evidence="1">Uncharacterized protein</fullName>
    </submittedName>
</protein>
<keyword evidence="2" id="KW-1185">Reference proteome</keyword>
<sequence length="91" mass="10333">MVIDLRIVSKSISSIWLSPGTFCRGYTTTHVPLPASTSVVISVLRPWQGKECYLQKKNTLIGQLCPHFNDFAHHQNNSDPDYGCFSQFFQK</sequence>
<proteinExistence type="predicted"/>
<dbReference type="EMBL" id="WNYA01000011">
    <property type="protein sequence ID" value="KAG8552596.1"/>
    <property type="molecule type" value="Genomic_DNA"/>
</dbReference>
<comment type="caution">
    <text evidence="1">The sequence shown here is derived from an EMBL/GenBank/DDBJ whole genome shotgun (WGS) entry which is preliminary data.</text>
</comment>